<dbReference type="InterPro" id="IPR025110">
    <property type="entry name" value="AMP-bd_C"/>
</dbReference>
<dbReference type="GO" id="GO:0016207">
    <property type="term" value="F:4-coumarate-CoA ligase activity"/>
    <property type="evidence" value="ECO:0007669"/>
    <property type="project" value="UniProtKB-EC"/>
</dbReference>
<keyword evidence="4" id="KW-1185">Reference proteome</keyword>
<dbReference type="GO" id="GO:0044550">
    <property type="term" value="P:secondary metabolite biosynthetic process"/>
    <property type="evidence" value="ECO:0007669"/>
    <property type="project" value="TreeGrafter"/>
</dbReference>
<evidence type="ECO:0000259" key="2">
    <source>
        <dbReference type="Pfam" id="PF13193"/>
    </source>
</evidence>
<dbReference type="OrthoDB" id="9787658at2"/>
<gene>
    <name evidence="3" type="ordered locus">M301_2087</name>
</gene>
<reference evidence="3 4" key="2">
    <citation type="journal article" date="2011" name="J. Bacteriol.">
        <title>Genomes of three methylotrophs from a single niche uncover genetic and metabolic divergence of Methylophilaceae.</title>
        <authorList>
            <person name="Lapidus A."/>
            <person name="Clum A."/>
            <person name="Labutti K."/>
            <person name="Kaluzhnaya M.G."/>
            <person name="Lim S."/>
            <person name="Beck D.A."/>
            <person name="Glavina Del Rio T."/>
            <person name="Nolan M."/>
            <person name="Mavromatis K."/>
            <person name="Huntemann M."/>
            <person name="Lucas S."/>
            <person name="Lidstrom M.E."/>
            <person name="Ivanova N."/>
            <person name="Chistoserdova L."/>
        </authorList>
    </citation>
    <scope>NUCLEOTIDE SEQUENCE [LARGE SCALE GENOMIC DNA]</scope>
    <source>
        <strain evidence="3 4">301</strain>
    </source>
</reference>
<dbReference type="eggNOG" id="COG0318">
    <property type="taxonomic scope" value="Bacteria"/>
</dbReference>
<dbReference type="EMBL" id="CP002056">
    <property type="protein sequence ID" value="ADI30456.1"/>
    <property type="molecule type" value="Genomic_DNA"/>
</dbReference>
<reference evidence="4" key="1">
    <citation type="submission" date="2010-05" db="EMBL/GenBank/DDBJ databases">
        <title>Complete sequence of Methylotenera sp. 301.</title>
        <authorList>
            <person name="Lucas S."/>
            <person name="Copeland A."/>
            <person name="Lapidus A."/>
            <person name="Cheng J.-F."/>
            <person name="Bruce D."/>
            <person name="Goodwin L."/>
            <person name="Pitluck S."/>
            <person name="Clum A."/>
            <person name="Land M."/>
            <person name="Hauser L."/>
            <person name="Kyrpides N."/>
            <person name="Ivanova N."/>
            <person name="Chistoservova L."/>
            <person name="Kalyuzhnaya M."/>
            <person name="Woyke T."/>
        </authorList>
    </citation>
    <scope>NUCLEOTIDE SEQUENCE [LARGE SCALE GENOMIC DNA]</scope>
    <source>
        <strain evidence="4">301</strain>
    </source>
</reference>
<proteinExistence type="predicted"/>
<dbReference type="InterPro" id="IPR042099">
    <property type="entry name" value="ANL_N_sf"/>
</dbReference>
<accession>D7DKL0</accession>
<sequence>MNAFPYKQWFEYPKLLQRFTNDLVFGELAALRPTSTKVNFIDAEDNIALGDHGLEMDSLELMGISTSLARSIHIHESHLKDNFLDKTRLKDWQSIVFHSLEIFSERISFKTSGSTGLKKYCTHQLEDLEEEAQFLAKLLPGRQRILLAIPSHHIYGFIFSILLPRYLNPNIEIIDVRALSSNTLISIMASGDLVLGFPEFWKYIEEAGVLLPADVIGVNSAGPCLEQIGLSLLNRGLSKLFEVYGASETAGIGWRDHPSDSYKLFPFWEKQLLDSELKRVSLNGQSFIVHLHDRLHWFSSNKFNVIGRKDDIVQIGGINVSLHYVRDILKTHPAVKDASVRMMRPVEGNRLKAFIVFNDNGDESQALESLNAHINLVLLPHERPKSIKIGSSLATNKMGKLCDWSIDVESH</sequence>
<dbReference type="KEGG" id="meh:M301_2087"/>
<dbReference type="SUPFAM" id="SSF56801">
    <property type="entry name" value="Acetyl-CoA synthetase-like"/>
    <property type="match status" value="1"/>
</dbReference>
<dbReference type="HOGENOM" id="CLU_660180_0_0_4"/>
<dbReference type="PANTHER" id="PTHR43352">
    <property type="entry name" value="ACETYL-COA SYNTHETASE"/>
    <property type="match status" value="1"/>
</dbReference>
<evidence type="ECO:0000256" key="1">
    <source>
        <dbReference type="ARBA" id="ARBA00022598"/>
    </source>
</evidence>
<dbReference type="PANTHER" id="PTHR43352:SF1">
    <property type="entry name" value="ANTHRANILATE--COA LIGASE"/>
    <property type="match status" value="1"/>
</dbReference>
<name>D7DKL0_METV0</name>
<evidence type="ECO:0000313" key="4">
    <source>
        <dbReference type="Proteomes" id="UP000000383"/>
    </source>
</evidence>
<dbReference type="RefSeq" id="WP_013148765.1">
    <property type="nucleotide sequence ID" value="NC_014207.1"/>
</dbReference>
<organism evidence="3 4">
    <name type="scientific">Methylotenera versatilis (strain 301)</name>
    <dbReference type="NCBI Taxonomy" id="666681"/>
    <lineage>
        <taxon>Bacteria</taxon>
        <taxon>Pseudomonadati</taxon>
        <taxon>Pseudomonadota</taxon>
        <taxon>Betaproteobacteria</taxon>
        <taxon>Nitrosomonadales</taxon>
        <taxon>Methylophilaceae</taxon>
        <taxon>Methylotenera</taxon>
    </lineage>
</organism>
<keyword evidence="1 3" id="KW-0436">Ligase</keyword>
<dbReference type="Proteomes" id="UP000000383">
    <property type="component" value="Chromosome"/>
</dbReference>
<dbReference type="STRING" id="666681.M301_2087"/>
<dbReference type="Pfam" id="PF13193">
    <property type="entry name" value="AMP-binding_C"/>
    <property type="match status" value="1"/>
</dbReference>
<evidence type="ECO:0000313" key="3">
    <source>
        <dbReference type="EMBL" id="ADI30456.1"/>
    </source>
</evidence>
<feature type="domain" description="AMP-binding enzyme C-terminal" evidence="2">
    <location>
        <begin position="328"/>
        <end position="400"/>
    </location>
</feature>
<dbReference type="EC" id="6.2.1.12" evidence="3"/>
<dbReference type="Gene3D" id="3.30.300.30">
    <property type="match status" value="1"/>
</dbReference>
<protein>
    <submittedName>
        <fullName evidence="3">4-coumarate--CoA ligase</fullName>
        <ecNumber evidence="3">6.2.1.12</ecNumber>
    </submittedName>
</protein>
<dbReference type="Gene3D" id="3.40.50.12780">
    <property type="entry name" value="N-terminal domain of ligase-like"/>
    <property type="match status" value="1"/>
</dbReference>
<dbReference type="AlphaFoldDB" id="D7DKL0"/>
<dbReference type="InterPro" id="IPR045851">
    <property type="entry name" value="AMP-bd_C_sf"/>
</dbReference>